<accession>A0A3B0TK96</accession>
<dbReference type="SUPFAM" id="SSF158682">
    <property type="entry name" value="TerB-like"/>
    <property type="match status" value="1"/>
</dbReference>
<organism evidence="2">
    <name type="scientific">hydrothermal vent metagenome</name>
    <dbReference type="NCBI Taxonomy" id="652676"/>
    <lineage>
        <taxon>unclassified sequences</taxon>
        <taxon>metagenomes</taxon>
        <taxon>ecological metagenomes</taxon>
    </lineage>
</organism>
<dbReference type="InterPro" id="IPR029024">
    <property type="entry name" value="TerB-like"/>
</dbReference>
<dbReference type="EMBL" id="UOEO01000099">
    <property type="protein sequence ID" value="VAW19111.1"/>
    <property type="molecule type" value="Genomic_DNA"/>
</dbReference>
<reference evidence="2" key="1">
    <citation type="submission" date="2018-06" db="EMBL/GenBank/DDBJ databases">
        <authorList>
            <person name="Zhirakovskaya E."/>
        </authorList>
    </citation>
    <scope>NUCLEOTIDE SEQUENCE</scope>
</reference>
<protein>
    <recommendedName>
        <fullName evidence="1">Co-chaperone DjlA N-terminal domain-containing protein</fullName>
    </recommendedName>
</protein>
<evidence type="ECO:0000259" key="1">
    <source>
        <dbReference type="Pfam" id="PF05099"/>
    </source>
</evidence>
<evidence type="ECO:0000313" key="2">
    <source>
        <dbReference type="EMBL" id="VAW19111.1"/>
    </source>
</evidence>
<dbReference type="CDD" id="cd07313">
    <property type="entry name" value="terB_like_2"/>
    <property type="match status" value="1"/>
</dbReference>
<feature type="domain" description="Co-chaperone DjlA N-terminal" evidence="1">
    <location>
        <begin position="24"/>
        <end position="138"/>
    </location>
</feature>
<dbReference type="InterPro" id="IPR007791">
    <property type="entry name" value="DjlA_N"/>
</dbReference>
<gene>
    <name evidence="2" type="ORF">MNBD_ALPHA12-727</name>
</gene>
<dbReference type="Gene3D" id="1.10.3680.10">
    <property type="entry name" value="TerB-like"/>
    <property type="match status" value="1"/>
</dbReference>
<name>A0A3B0TK96_9ZZZZ</name>
<dbReference type="Pfam" id="PF05099">
    <property type="entry name" value="TerB"/>
    <property type="match status" value="1"/>
</dbReference>
<proteinExistence type="predicted"/>
<sequence length="155" mass="17421">MFSSIARLFSDPARNANLAIDPKLAVAALLIHLTNIDGKVTPEENAAVATALKDHFELSEAQIAQLLEIARQKDADAVDFYRFTAIITRLDMEQRLKIIAMMWSVVYADDENHELEDNMVWRVAELIGVSARDRTTLRAKMKNTHGQTIESNTHS</sequence>
<dbReference type="AlphaFoldDB" id="A0A3B0TK96"/>